<dbReference type="AlphaFoldDB" id="A0A232F6J5"/>
<sequence>MVSFSKTLRSSKPMGHVDRTSLKKACLELDEARIRELIEEGVNLNGSGHLASLMMVSLTIIRRRHEPGMDRIARRLLRLLLDSGADPNRTCNSPEGDGNTTIFQTIVCYNLPYPEAAVNLPRIILQHVAFIGATTNRQIFNEVNNAYIQANSELLSFYTKCQTELTVMRNFKILEWSLESITFLELLTKPVSEVSRFTFIEQFRNSFYATYRVLFPVYASQLKEKYDEADAKRQRVIRFELIMRGTLNFEDNSFYDVLFDSFSEEEIDNFIGEN</sequence>
<organism evidence="1 2">
    <name type="scientific">Trichomalopsis sarcophagae</name>
    <dbReference type="NCBI Taxonomy" id="543379"/>
    <lineage>
        <taxon>Eukaryota</taxon>
        <taxon>Metazoa</taxon>
        <taxon>Ecdysozoa</taxon>
        <taxon>Arthropoda</taxon>
        <taxon>Hexapoda</taxon>
        <taxon>Insecta</taxon>
        <taxon>Pterygota</taxon>
        <taxon>Neoptera</taxon>
        <taxon>Endopterygota</taxon>
        <taxon>Hymenoptera</taxon>
        <taxon>Apocrita</taxon>
        <taxon>Proctotrupomorpha</taxon>
        <taxon>Chalcidoidea</taxon>
        <taxon>Pteromalidae</taxon>
        <taxon>Pteromalinae</taxon>
        <taxon>Trichomalopsis</taxon>
    </lineage>
</organism>
<proteinExistence type="predicted"/>
<keyword evidence="2" id="KW-1185">Reference proteome</keyword>
<name>A0A232F6J5_9HYME</name>
<accession>A0A232F6J5</accession>
<comment type="caution">
    <text evidence="1">The sequence shown here is derived from an EMBL/GenBank/DDBJ whole genome shotgun (WGS) entry which is preliminary data.</text>
</comment>
<protein>
    <submittedName>
        <fullName evidence="1">Uncharacterized protein</fullName>
    </submittedName>
</protein>
<reference evidence="1 2" key="1">
    <citation type="journal article" date="2017" name="Curr. Biol.">
        <title>The Evolution of Venom by Co-option of Single-Copy Genes.</title>
        <authorList>
            <person name="Martinson E.O."/>
            <person name="Mrinalini"/>
            <person name="Kelkar Y.D."/>
            <person name="Chang C.H."/>
            <person name="Werren J.H."/>
        </authorList>
    </citation>
    <scope>NUCLEOTIDE SEQUENCE [LARGE SCALE GENOMIC DNA]</scope>
    <source>
        <strain evidence="1 2">Alberta</strain>
        <tissue evidence="1">Whole body</tissue>
    </source>
</reference>
<gene>
    <name evidence="1" type="ORF">TSAR_010085</name>
</gene>
<dbReference type="EMBL" id="NNAY01000853">
    <property type="protein sequence ID" value="OXU26202.1"/>
    <property type="molecule type" value="Genomic_DNA"/>
</dbReference>
<evidence type="ECO:0000313" key="2">
    <source>
        <dbReference type="Proteomes" id="UP000215335"/>
    </source>
</evidence>
<dbReference type="Proteomes" id="UP000215335">
    <property type="component" value="Unassembled WGS sequence"/>
</dbReference>
<evidence type="ECO:0000313" key="1">
    <source>
        <dbReference type="EMBL" id="OXU26202.1"/>
    </source>
</evidence>